<comment type="caution">
    <text evidence="1">The sequence shown here is derived from an EMBL/GenBank/DDBJ whole genome shotgun (WGS) entry which is preliminary data.</text>
</comment>
<keyword evidence="1" id="KW-0808">Transferase</keyword>
<accession>A0A8X6UVN9</accession>
<dbReference type="GO" id="GO:0003964">
    <property type="term" value="F:RNA-directed DNA polymerase activity"/>
    <property type="evidence" value="ECO:0007669"/>
    <property type="project" value="UniProtKB-KW"/>
</dbReference>
<dbReference type="EMBL" id="BMAW01037509">
    <property type="protein sequence ID" value="GFU48728.1"/>
    <property type="molecule type" value="Genomic_DNA"/>
</dbReference>
<keyword evidence="1" id="KW-0695">RNA-directed DNA polymerase</keyword>
<protein>
    <submittedName>
        <fullName evidence="1">Probable RNA-directed DNA polymerase from transposon X-element</fullName>
    </submittedName>
</protein>
<evidence type="ECO:0000313" key="1">
    <source>
        <dbReference type="EMBL" id="GFU48728.1"/>
    </source>
</evidence>
<evidence type="ECO:0000313" key="2">
    <source>
        <dbReference type="Proteomes" id="UP000887013"/>
    </source>
</evidence>
<reference evidence="1" key="1">
    <citation type="submission" date="2020-08" db="EMBL/GenBank/DDBJ databases">
        <title>Multicomponent nature underlies the extraordinary mechanical properties of spider dragline silk.</title>
        <authorList>
            <person name="Kono N."/>
            <person name="Nakamura H."/>
            <person name="Mori M."/>
            <person name="Yoshida Y."/>
            <person name="Ohtoshi R."/>
            <person name="Malay A.D."/>
            <person name="Moran D.A.P."/>
            <person name="Tomita M."/>
            <person name="Numata K."/>
            <person name="Arakawa K."/>
        </authorList>
    </citation>
    <scope>NUCLEOTIDE SEQUENCE</scope>
</reference>
<keyword evidence="2" id="KW-1185">Reference proteome</keyword>
<dbReference type="OrthoDB" id="7700357at2759"/>
<dbReference type="AlphaFoldDB" id="A0A8X6UVN9"/>
<dbReference type="Proteomes" id="UP000887013">
    <property type="component" value="Unassembled WGS sequence"/>
</dbReference>
<sequence length="170" mass="19612">MLFNNPIPWVKETNYLGVTLDTRLRYNSHITKSCKKFKIKLLKLQPILRKKSKLSLKNKILIYKSYLQPILSYACAIWGNTTDQNIKKLQIHQNRAIRLITGAPNFIPRTILHEETNIEPITQLIQKLATTFYATISDHENPTINSISRSITSNGTRKPPTTSQVIQHLF</sequence>
<organism evidence="1 2">
    <name type="scientific">Nephila pilipes</name>
    <name type="common">Giant wood spider</name>
    <name type="synonym">Nephila maculata</name>
    <dbReference type="NCBI Taxonomy" id="299642"/>
    <lineage>
        <taxon>Eukaryota</taxon>
        <taxon>Metazoa</taxon>
        <taxon>Ecdysozoa</taxon>
        <taxon>Arthropoda</taxon>
        <taxon>Chelicerata</taxon>
        <taxon>Arachnida</taxon>
        <taxon>Araneae</taxon>
        <taxon>Araneomorphae</taxon>
        <taxon>Entelegynae</taxon>
        <taxon>Araneoidea</taxon>
        <taxon>Nephilidae</taxon>
        <taxon>Nephila</taxon>
    </lineage>
</organism>
<name>A0A8X6UVN9_NEPPI</name>
<proteinExistence type="predicted"/>
<keyword evidence="1" id="KW-0548">Nucleotidyltransferase</keyword>
<gene>
    <name evidence="1" type="primary">X-element ORF2</name>
    <name evidence="1" type="ORF">NPIL_165811</name>
</gene>